<dbReference type="Proteomes" id="UP000006854">
    <property type="component" value="Chromosome"/>
</dbReference>
<evidence type="ECO:0000256" key="2">
    <source>
        <dbReference type="ARBA" id="ARBA00022801"/>
    </source>
</evidence>
<evidence type="ECO:0000259" key="3">
    <source>
        <dbReference type="SMART" id="SM00824"/>
    </source>
</evidence>
<dbReference type="InterPro" id="IPR020802">
    <property type="entry name" value="TesA-like"/>
</dbReference>
<organism evidence="4 5">
    <name type="scientific">Streptomyces venezuelae (strain ATCC 10712 / CBS 650.69 / DSM 40230 / JCM 4526 / NBRC 13096 / PD 04745)</name>
    <dbReference type="NCBI Taxonomy" id="953739"/>
    <lineage>
        <taxon>Bacteria</taxon>
        <taxon>Bacillati</taxon>
        <taxon>Actinomycetota</taxon>
        <taxon>Actinomycetes</taxon>
        <taxon>Kitasatosporales</taxon>
        <taxon>Streptomycetaceae</taxon>
        <taxon>Streptomyces</taxon>
    </lineage>
</organism>
<proteinExistence type="inferred from homology"/>
<dbReference type="InterPro" id="IPR029058">
    <property type="entry name" value="AB_hydrolase_fold"/>
</dbReference>
<evidence type="ECO:0000313" key="4">
    <source>
        <dbReference type="EMBL" id="CCA59538.1"/>
    </source>
</evidence>
<keyword evidence="5" id="KW-1185">Reference proteome</keyword>
<dbReference type="PANTHER" id="PTHR11487">
    <property type="entry name" value="THIOESTERASE"/>
    <property type="match status" value="1"/>
</dbReference>
<dbReference type="GeneID" id="51866783"/>
<sequence>MPWTRTTAPRASAPVRLFCFPHAGGSPLFFRGWAAALDGTELYTVCYPGRAERLGEEPSRDLRAMARRIGEEIAAQDDGRRVVLFGHSMGALVAYETAADLQERGAPVAGLVVSGARAPHLPRADAPEGPEGALRTLAELGGTDPELLADPGFRDLILPALTADFAMLGDYRQPDRPPLSCPVTALVGDSDPRVAPEQAAAWQEATRGEFRLRTVAGGHFYLAAEPPFDVLRDGCRV</sequence>
<comment type="similarity">
    <text evidence="1">Belongs to the thioesterase family.</text>
</comment>
<dbReference type="PATRIC" id="fig|953739.5.peg.1459"/>
<dbReference type="STRING" id="953739.SVEN_6252"/>
<dbReference type="AlphaFoldDB" id="F2RDP6"/>
<evidence type="ECO:0000313" key="5">
    <source>
        <dbReference type="Proteomes" id="UP000006854"/>
    </source>
</evidence>
<dbReference type="InterPro" id="IPR001031">
    <property type="entry name" value="Thioesterase"/>
</dbReference>
<accession>F2RDP6</accession>
<protein>
    <submittedName>
        <fullName evidence="4">Thioesterase</fullName>
    </submittedName>
</protein>
<dbReference type="GO" id="GO:0016787">
    <property type="term" value="F:hydrolase activity"/>
    <property type="evidence" value="ECO:0007669"/>
    <property type="project" value="UniProtKB-KW"/>
</dbReference>
<dbReference type="eggNOG" id="COG3208">
    <property type="taxonomic scope" value="Bacteria"/>
</dbReference>
<dbReference type="KEGG" id="sve:SVEN_6252"/>
<reference evidence="4 5" key="1">
    <citation type="journal article" date="2011" name="BMC Genomics">
        <title>Genome-wide analysis of the role of GlnR in Streptomyces venezuelae provides new insights into global nitrogen regulation in actinomycetes.</title>
        <authorList>
            <person name="Pullan S.T."/>
            <person name="Bibb M.J."/>
            <person name="Merrick M."/>
        </authorList>
    </citation>
    <scope>NUCLEOTIDE SEQUENCE [LARGE SCALE GENOMIC DNA]</scope>
    <source>
        <strain evidence="4">ATCC 10712</strain>
    </source>
</reference>
<dbReference type="Gene3D" id="3.40.50.1820">
    <property type="entry name" value="alpha/beta hydrolase"/>
    <property type="match status" value="1"/>
</dbReference>
<evidence type="ECO:0000256" key="1">
    <source>
        <dbReference type="ARBA" id="ARBA00007169"/>
    </source>
</evidence>
<name>F2RDP6_STRVP</name>
<dbReference type="SUPFAM" id="SSF53474">
    <property type="entry name" value="alpha/beta-Hydrolases"/>
    <property type="match status" value="1"/>
</dbReference>
<dbReference type="RefSeq" id="WP_015037433.1">
    <property type="nucleotide sequence ID" value="NC_018750.1"/>
</dbReference>
<dbReference type="HOGENOM" id="CLU_070456_1_2_11"/>
<dbReference type="Pfam" id="PF00975">
    <property type="entry name" value="Thioesterase"/>
    <property type="match status" value="1"/>
</dbReference>
<dbReference type="SMART" id="SM00824">
    <property type="entry name" value="PKS_TE"/>
    <property type="match status" value="1"/>
</dbReference>
<dbReference type="InterPro" id="IPR012223">
    <property type="entry name" value="TEII"/>
</dbReference>
<gene>
    <name evidence="4" type="ordered locus">SVEN_6252</name>
</gene>
<keyword evidence="2" id="KW-0378">Hydrolase</keyword>
<dbReference type="PANTHER" id="PTHR11487:SF0">
    <property type="entry name" value="S-ACYL FATTY ACID SYNTHASE THIOESTERASE, MEDIUM CHAIN"/>
    <property type="match status" value="1"/>
</dbReference>
<feature type="domain" description="Thioesterase TesA-like" evidence="3">
    <location>
        <begin position="18"/>
        <end position="225"/>
    </location>
</feature>
<dbReference type="EMBL" id="FR845719">
    <property type="protein sequence ID" value="CCA59538.1"/>
    <property type="molecule type" value="Genomic_DNA"/>
</dbReference>
<dbReference type="OrthoDB" id="8480037at2"/>
<dbReference type="GO" id="GO:0008610">
    <property type="term" value="P:lipid biosynthetic process"/>
    <property type="evidence" value="ECO:0007669"/>
    <property type="project" value="TreeGrafter"/>
</dbReference>